<name>A0ABD2P1B2_9CUCU</name>
<comment type="caution">
    <text evidence="1">The sequence shown here is derived from an EMBL/GenBank/DDBJ whole genome shotgun (WGS) entry which is preliminary data.</text>
</comment>
<sequence length="95" mass="10898">SSAISNDRLSHLGHNAEIENPINMNDSFYLKTASALLPSIVSGDENSIRQLIDAIELYDTNETIQLKTITNETWEKYFKNLYTESEYEEEPPEKD</sequence>
<protein>
    <submittedName>
        <fullName evidence="1">Uncharacterized protein</fullName>
    </submittedName>
</protein>
<keyword evidence="2" id="KW-1185">Reference proteome</keyword>
<evidence type="ECO:0000313" key="1">
    <source>
        <dbReference type="EMBL" id="KAL3284702.1"/>
    </source>
</evidence>
<organism evidence="1 2">
    <name type="scientific">Cryptolaemus montrouzieri</name>
    <dbReference type="NCBI Taxonomy" id="559131"/>
    <lineage>
        <taxon>Eukaryota</taxon>
        <taxon>Metazoa</taxon>
        <taxon>Ecdysozoa</taxon>
        <taxon>Arthropoda</taxon>
        <taxon>Hexapoda</taxon>
        <taxon>Insecta</taxon>
        <taxon>Pterygota</taxon>
        <taxon>Neoptera</taxon>
        <taxon>Endopterygota</taxon>
        <taxon>Coleoptera</taxon>
        <taxon>Polyphaga</taxon>
        <taxon>Cucujiformia</taxon>
        <taxon>Coccinelloidea</taxon>
        <taxon>Coccinellidae</taxon>
        <taxon>Scymninae</taxon>
        <taxon>Scymnini</taxon>
        <taxon>Cryptolaemus</taxon>
    </lineage>
</organism>
<proteinExistence type="predicted"/>
<accession>A0ABD2P1B2</accession>
<dbReference type="AlphaFoldDB" id="A0ABD2P1B2"/>
<dbReference type="EMBL" id="JABFTP020000165">
    <property type="protein sequence ID" value="KAL3284702.1"/>
    <property type="molecule type" value="Genomic_DNA"/>
</dbReference>
<gene>
    <name evidence="1" type="ORF">HHI36_018851</name>
</gene>
<reference evidence="1 2" key="1">
    <citation type="journal article" date="2021" name="BMC Biol.">
        <title>Horizontally acquired antibacterial genes associated with adaptive radiation of ladybird beetles.</title>
        <authorList>
            <person name="Li H.S."/>
            <person name="Tang X.F."/>
            <person name="Huang Y.H."/>
            <person name="Xu Z.Y."/>
            <person name="Chen M.L."/>
            <person name="Du X.Y."/>
            <person name="Qiu B.Y."/>
            <person name="Chen P.T."/>
            <person name="Zhang W."/>
            <person name="Slipinski A."/>
            <person name="Escalona H.E."/>
            <person name="Waterhouse R.M."/>
            <person name="Zwick A."/>
            <person name="Pang H."/>
        </authorList>
    </citation>
    <scope>NUCLEOTIDE SEQUENCE [LARGE SCALE GENOMIC DNA]</scope>
    <source>
        <strain evidence="1">SYSU2018</strain>
    </source>
</reference>
<evidence type="ECO:0000313" key="2">
    <source>
        <dbReference type="Proteomes" id="UP001516400"/>
    </source>
</evidence>
<feature type="non-terminal residue" evidence="1">
    <location>
        <position position="1"/>
    </location>
</feature>
<dbReference type="Proteomes" id="UP001516400">
    <property type="component" value="Unassembled WGS sequence"/>
</dbReference>